<keyword evidence="4" id="KW-1185">Reference proteome</keyword>
<dbReference type="KEGG" id="ahm:TL08_26305"/>
<gene>
    <name evidence="3" type="ORF">TL08_26305</name>
</gene>
<dbReference type="Proteomes" id="UP000095210">
    <property type="component" value="Chromosome"/>
</dbReference>
<evidence type="ECO:0000256" key="1">
    <source>
        <dbReference type="SAM" id="MobiDB-lite"/>
    </source>
</evidence>
<reference evidence="4" key="1">
    <citation type="submission" date="2016-03" db="EMBL/GenBank/DDBJ databases">
        <title>Complete genome sequence of the type strain Actinoalloteichus hymeniacidonis DSM 45092.</title>
        <authorList>
            <person name="Schaffert L."/>
            <person name="Albersmeier A."/>
            <person name="Winkler A."/>
            <person name="Kalinowski J."/>
            <person name="Zotchev S."/>
            <person name="Ruckert C."/>
        </authorList>
    </citation>
    <scope>NUCLEOTIDE SEQUENCE [LARGE SCALE GENOMIC DNA]</scope>
    <source>
        <strain evidence="4">HPA177(T) (DSM 45092(T))</strain>
    </source>
</reference>
<dbReference type="PANTHER" id="PTHR42815:SF2">
    <property type="entry name" value="FAD-BINDING, PUTATIVE (AFU_ORTHOLOGUE AFUA_6G07600)-RELATED"/>
    <property type="match status" value="1"/>
</dbReference>
<feature type="domain" description="Pyridoxamine 5'-phosphate oxidase N-terminal" evidence="2">
    <location>
        <begin position="141"/>
        <end position="263"/>
    </location>
</feature>
<evidence type="ECO:0000313" key="4">
    <source>
        <dbReference type="Proteomes" id="UP000095210"/>
    </source>
</evidence>
<dbReference type="PANTHER" id="PTHR42815">
    <property type="entry name" value="FAD-BINDING, PUTATIVE (AFU_ORTHOLOGUE AFUA_6G07600)-RELATED"/>
    <property type="match status" value="1"/>
</dbReference>
<feature type="compositionally biased region" description="Pro residues" evidence="1">
    <location>
        <begin position="73"/>
        <end position="92"/>
    </location>
</feature>
<feature type="region of interest" description="Disordered" evidence="1">
    <location>
        <begin position="280"/>
        <end position="357"/>
    </location>
</feature>
<dbReference type="InterPro" id="IPR011576">
    <property type="entry name" value="Pyridox_Oxase_N"/>
</dbReference>
<organism evidence="3 4">
    <name type="scientific">Actinoalloteichus hymeniacidonis</name>
    <dbReference type="NCBI Taxonomy" id="340345"/>
    <lineage>
        <taxon>Bacteria</taxon>
        <taxon>Bacillati</taxon>
        <taxon>Actinomycetota</taxon>
        <taxon>Actinomycetes</taxon>
        <taxon>Pseudonocardiales</taxon>
        <taxon>Pseudonocardiaceae</taxon>
        <taxon>Actinoalloteichus</taxon>
    </lineage>
</organism>
<accession>A0AAC9N136</accession>
<protein>
    <submittedName>
        <fullName evidence="3">Pyridoxamine 5'-phosphate oxidase-related, FMN binding</fullName>
    </submittedName>
</protein>
<dbReference type="Gene3D" id="2.30.110.10">
    <property type="entry name" value="Electron Transport, Fmn-binding Protein, Chain A"/>
    <property type="match status" value="1"/>
</dbReference>
<dbReference type="AlphaFoldDB" id="A0AAC9N136"/>
<feature type="compositionally biased region" description="Basic and acidic residues" evidence="1">
    <location>
        <begin position="280"/>
        <end position="289"/>
    </location>
</feature>
<proteinExistence type="predicted"/>
<evidence type="ECO:0000313" key="3">
    <source>
        <dbReference type="EMBL" id="AOS66030.1"/>
    </source>
</evidence>
<evidence type="ECO:0000259" key="2">
    <source>
        <dbReference type="Pfam" id="PF01243"/>
    </source>
</evidence>
<dbReference type="InterPro" id="IPR012349">
    <property type="entry name" value="Split_barrel_FMN-bd"/>
</dbReference>
<feature type="compositionally biased region" description="Low complexity" evidence="1">
    <location>
        <begin position="308"/>
        <end position="337"/>
    </location>
</feature>
<dbReference type="EMBL" id="CP014859">
    <property type="protein sequence ID" value="AOS66030.1"/>
    <property type="molecule type" value="Genomic_DNA"/>
</dbReference>
<feature type="region of interest" description="Disordered" evidence="1">
    <location>
        <begin position="46"/>
        <end position="111"/>
    </location>
</feature>
<sequence>MKVEGRPWNFRVGHDTVAHVIQQTLVPTGTAAADLLELELAEPVAGPGPRRFDNPVAPAGPPPNGFRPGWSPAAPPVRPAGPPAPQAPPQSRPGPEIGPQQHPMPGSSGEHVLQAAYGSEQRAQRFYRDQVLDRLNDMMIEFIGRMDMAFIASADAGGECDASLRAGPAGFIRVLDAYTVAYPEYRGNGVMASLGNISENPHVGILMVDFVQDLIGLHINGRARVAEDADLRAEHADLPSDFDRGRTPERWVVVSIEEAYIHCRKHIPRLAPVARDRAWGTDDTRRKGGDYFAAKGMPRPWSSPQPAPAAQGPAAQGGPAPQQAPVGPAASVAPAAPLLSGGLPYASGELPQPDANR</sequence>
<dbReference type="Pfam" id="PF01243">
    <property type="entry name" value="PNPOx_N"/>
    <property type="match status" value="1"/>
</dbReference>
<dbReference type="SUPFAM" id="SSF50475">
    <property type="entry name" value="FMN-binding split barrel"/>
    <property type="match status" value="1"/>
</dbReference>
<name>A0AAC9N136_9PSEU</name>